<gene>
    <name evidence="3" type="ORF">SA87_10385</name>
</gene>
<feature type="transmembrane region" description="Helical" evidence="1">
    <location>
        <begin position="28"/>
        <end position="51"/>
    </location>
</feature>
<organism evidence="3 4">
    <name type="scientific">Hydrogenibacillus schlegelii</name>
    <name type="common">Bacillus schlegelii</name>
    <dbReference type="NCBI Taxonomy" id="1484"/>
    <lineage>
        <taxon>Bacteria</taxon>
        <taxon>Bacillati</taxon>
        <taxon>Bacillota</taxon>
        <taxon>Bacilli</taxon>
        <taxon>Bacillales</taxon>
        <taxon>Bacillales Family X. Incertae Sedis</taxon>
        <taxon>Hydrogenibacillus</taxon>
    </lineage>
</organism>
<evidence type="ECO:0000256" key="1">
    <source>
        <dbReference type="SAM" id="Phobius"/>
    </source>
</evidence>
<dbReference type="RefSeq" id="WP_066199231.1">
    <property type="nucleotide sequence ID" value="NZ_JBDOQL010000061.1"/>
</dbReference>
<dbReference type="AlphaFoldDB" id="A0A132NBZ4"/>
<evidence type="ECO:0000259" key="2">
    <source>
        <dbReference type="Pfam" id="PF01882"/>
    </source>
</evidence>
<dbReference type="STRING" id="1484.SA87_10385"/>
<dbReference type="PANTHER" id="PTHR34351">
    <property type="entry name" value="SLR1927 PROTEIN-RELATED"/>
    <property type="match status" value="1"/>
</dbReference>
<dbReference type="PANTHER" id="PTHR34351:SF2">
    <property type="entry name" value="DUF58 DOMAIN-CONTAINING PROTEIN"/>
    <property type="match status" value="1"/>
</dbReference>
<reference evidence="3 4" key="1">
    <citation type="submission" date="2015-09" db="EMBL/GenBank/DDBJ databases">
        <title>Draft genome sequence of Hydrogenibacillus schlegelii DSM 2000.</title>
        <authorList>
            <person name="Hemp J."/>
        </authorList>
    </citation>
    <scope>NUCLEOTIDE SEQUENCE [LARGE SCALE GENOMIC DNA]</scope>
    <source>
        <strain evidence="3 4">MA 48</strain>
    </source>
</reference>
<keyword evidence="1" id="KW-0472">Membrane</keyword>
<keyword evidence="1" id="KW-0812">Transmembrane</keyword>
<dbReference type="Proteomes" id="UP000243024">
    <property type="component" value="Unassembled WGS sequence"/>
</dbReference>
<keyword evidence="4" id="KW-1185">Reference proteome</keyword>
<sequence>MGSWLRLIGLAAVLFSYRQFQGGWVSNFLLVTLAAAAGVSLWSAAALGAGVRVRRTLPPGPHEAGTPLFVTLEVEGRLPLGLSWLAVAERLDGAVVRRDVRLFLGRRWRVTVPLGELPRGRHRLGPIDLEAGDLFGFVHRRWRLPEEVEIQVRPKPLPATAVLKERRRLRWADGTGEPSELRPYRPGDRVSRIRWKASARAGELLVADRSPAAAGRVVVVLDVFRPAEPEAFERDVALAATWLKALVSDGVPVGLWTWTDEGPRFIPPTRHRALVERMWELLVDVRPIDRPPPGEGPRLSAATAIIPVGRRATGI</sequence>
<dbReference type="EMBL" id="JXBB01000007">
    <property type="protein sequence ID" value="OAR04988.1"/>
    <property type="molecule type" value="Genomic_DNA"/>
</dbReference>
<evidence type="ECO:0000313" key="4">
    <source>
        <dbReference type="Proteomes" id="UP000243024"/>
    </source>
</evidence>
<feature type="domain" description="DUF58" evidence="2">
    <location>
        <begin position="180"/>
        <end position="301"/>
    </location>
</feature>
<evidence type="ECO:0000313" key="3">
    <source>
        <dbReference type="EMBL" id="OAR04988.1"/>
    </source>
</evidence>
<proteinExistence type="predicted"/>
<protein>
    <recommendedName>
        <fullName evidence="2">DUF58 domain-containing protein</fullName>
    </recommendedName>
</protein>
<comment type="caution">
    <text evidence="3">The sequence shown here is derived from an EMBL/GenBank/DDBJ whole genome shotgun (WGS) entry which is preliminary data.</text>
</comment>
<accession>A0A132NBZ4</accession>
<dbReference type="Pfam" id="PF01882">
    <property type="entry name" value="DUF58"/>
    <property type="match status" value="1"/>
</dbReference>
<keyword evidence="1" id="KW-1133">Transmembrane helix</keyword>
<name>A0A132NBZ4_HYDSH</name>
<dbReference type="InterPro" id="IPR002881">
    <property type="entry name" value="DUF58"/>
</dbReference>